<evidence type="ECO:0000313" key="2">
    <source>
        <dbReference type="Proteomes" id="UP001569414"/>
    </source>
</evidence>
<evidence type="ECO:0000313" key="1">
    <source>
        <dbReference type="EMBL" id="MFA0791557.1"/>
    </source>
</evidence>
<dbReference type="Proteomes" id="UP001569414">
    <property type="component" value="Unassembled WGS sequence"/>
</dbReference>
<dbReference type="RefSeq" id="WP_371844022.1">
    <property type="nucleotide sequence ID" value="NZ_JBGMEL010000012.1"/>
</dbReference>
<keyword evidence="2" id="KW-1185">Reference proteome</keyword>
<comment type="caution">
    <text evidence="1">The sequence shown here is derived from an EMBL/GenBank/DDBJ whole genome shotgun (WGS) entry which is preliminary data.</text>
</comment>
<dbReference type="EMBL" id="JBGMEL010000012">
    <property type="protein sequence ID" value="MFA0791557.1"/>
    <property type="molecule type" value="Genomic_DNA"/>
</dbReference>
<accession>A0ABV4NQ88</accession>
<gene>
    <name evidence="1" type="ORF">ACCI51_13445</name>
</gene>
<reference evidence="1 2" key="1">
    <citation type="submission" date="2024-08" db="EMBL/GenBank/DDBJ databases">
        <authorList>
            <person name="Ishaq N."/>
        </authorList>
    </citation>
    <scope>NUCLEOTIDE SEQUENCE [LARGE SCALE GENOMIC DNA]</scope>
    <source>
        <strain evidence="1 2">JCM 30400</strain>
    </source>
</reference>
<organism evidence="1 2">
    <name type="scientific">Microbulbifer echini</name>
    <dbReference type="NCBI Taxonomy" id="1529067"/>
    <lineage>
        <taxon>Bacteria</taxon>
        <taxon>Pseudomonadati</taxon>
        <taxon>Pseudomonadota</taxon>
        <taxon>Gammaproteobacteria</taxon>
        <taxon>Cellvibrionales</taxon>
        <taxon>Microbulbiferaceae</taxon>
        <taxon>Microbulbifer</taxon>
    </lineage>
</organism>
<proteinExistence type="predicted"/>
<name>A0ABV4NQ88_9GAMM</name>
<protein>
    <submittedName>
        <fullName evidence="1">Uncharacterized protein</fullName>
    </submittedName>
</protein>
<sequence>MTGAPFYCTIIDHGQSEGVGYANFQGVFKDWCVFAYIFDRQDSLKRNEIFSTIDDPIEIKSNCTTIMEDEHEVIAIF</sequence>